<evidence type="ECO:0000256" key="2">
    <source>
        <dbReference type="ARBA" id="ARBA00011123"/>
    </source>
</evidence>
<evidence type="ECO:0000256" key="6">
    <source>
        <dbReference type="ARBA" id="ARBA00022917"/>
    </source>
</evidence>
<dbReference type="EMBL" id="JACVHF010000003">
    <property type="protein sequence ID" value="MBC9784038.1"/>
    <property type="molecule type" value="Genomic_DNA"/>
</dbReference>
<comment type="function">
    <text evidence="7 10">Allows the formation of correctly charged Asn-tRNA(Asn) or Gln-tRNA(Gln) through the transamidation of misacylated Asp-tRNA(Asn) or Glu-tRNA(Gln) in organisms which lack either or both of asparaginyl-tRNA or glutaminyl-tRNA synthetases. The reaction takes place in the presence of glutamine and ATP through an activated phospho-Asp-tRNA(Asn) or phospho-Glu-tRNA(Gln).</text>
</comment>
<keyword evidence="13" id="KW-1185">Reference proteome</keyword>
<dbReference type="SMART" id="SM00845">
    <property type="entry name" value="GatB_Yqey"/>
    <property type="match status" value="1"/>
</dbReference>
<comment type="catalytic activity">
    <reaction evidence="9 10">
        <text>L-glutamyl-tRNA(Gln) + L-glutamine + ATP + H2O = L-glutaminyl-tRNA(Gln) + L-glutamate + ADP + phosphate + H(+)</text>
        <dbReference type="Rhea" id="RHEA:17521"/>
        <dbReference type="Rhea" id="RHEA-COMP:9681"/>
        <dbReference type="Rhea" id="RHEA-COMP:9684"/>
        <dbReference type="ChEBI" id="CHEBI:15377"/>
        <dbReference type="ChEBI" id="CHEBI:15378"/>
        <dbReference type="ChEBI" id="CHEBI:29985"/>
        <dbReference type="ChEBI" id="CHEBI:30616"/>
        <dbReference type="ChEBI" id="CHEBI:43474"/>
        <dbReference type="ChEBI" id="CHEBI:58359"/>
        <dbReference type="ChEBI" id="CHEBI:78520"/>
        <dbReference type="ChEBI" id="CHEBI:78521"/>
        <dbReference type="ChEBI" id="CHEBI:456216"/>
    </reaction>
</comment>
<comment type="subunit">
    <text evidence="2 10">Heterotrimer of A, B and C subunits.</text>
</comment>
<evidence type="ECO:0000256" key="8">
    <source>
        <dbReference type="ARBA" id="ARBA00047380"/>
    </source>
</evidence>
<comment type="caution">
    <text evidence="12">The sequence shown here is derived from an EMBL/GenBank/DDBJ whole genome shotgun (WGS) entry which is preliminary data.</text>
</comment>
<comment type="similarity">
    <text evidence="1 10">Belongs to the GatB/GatE family. GatB subfamily.</text>
</comment>
<dbReference type="Proteomes" id="UP000617402">
    <property type="component" value="Unassembled WGS sequence"/>
</dbReference>
<keyword evidence="4 10" id="KW-0547">Nucleotide-binding</keyword>
<dbReference type="Gene3D" id="1.10.150.380">
    <property type="entry name" value="GatB domain, N-terminal subdomain"/>
    <property type="match status" value="1"/>
</dbReference>
<protein>
    <recommendedName>
        <fullName evidence="10">Aspartyl/glutamyl-tRNA(Asn/Gln) amidotransferase subunit B</fullName>
        <shortName evidence="10">Asp/Glu-ADT subunit B</shortName>
        <ecNumber evidence="10">6.3.5.-</ecNumber>
    </recommendedName>
</protein>
<dbReference type="SUPFAM" id="SSF55931">
    <property type="entry name" value="Glutamine synthetase/guanido kinase"/>
    <property type="match status" value="1"/>
</dbReference>
<organism evidence="12 13">
    <name type="scientific">Heliobacterium chlorum</name>
    <dbReference type="NCBI Taxonomy" id="2698"/>
    <lineage>
        <taxon>Bacteria</taxon>
        <taxon>Bacillati</taxon>
        <taxon>Bacillota</taxon>
        <taxon>Clostridia</taxon>
        <taxon>Eubacteriales</taxon>
        <taxon>Heliobacteriaceae</taxon>
        <taxon>Heliobacterium</taxon>
    </lineage>
</organism>
<dbReference type="SUPFAM" id="SSF89095">
    <property type="entry name" value="GatB/YqeY motif"/>
    <property type="match status" value="2"/>
</dbReference>
<dbReference type="PROSITE" id="PS01234">
    <property type="entry name" value="GATB"/>
    <property type="match status" value="1"/>
</dbReference>
<dbReference type="Gene3D" id="1.10.10.410">
    <property type="match status" value="1"/>
</dbReference>
<keyword evidence="5 10" id="KW-0067">ATP-binding</keyword>
<dbReference type="PANTHER" id="PTHR11659:SF0">
    <property type="entry name" value="GLUTAMYL-TRNA(GLN) AMIDOTRANSFERASE SUBUNIT B, MITOCHONDRIAL"/>
    <property type="match status" value="1"/>
</dbReference>
<evidence type="ECO:0000256" key="3">
    <source>
        <dbReference type="ARBA" id="ARBA00022598"/>
    </source>
</evidence>
<keyword evidence="6 10" id="KW-0648">Protein biosynthesis</keyword>
<dbReference type="PANTHER" id="PTHR11659">
    <property type="entry name" value="GLUTAMYL-TRNA GLN AMIDOTRANSFERASE SUBUNIT B MITOCHONDRIAL AND PROKARYOTIC PET112-RELATED"/>
    <property type="match status" value="1"/>
</dbReference>
<name>A0ABR7SZS0_HELCL</name>
<dbReference type="InterPro" id="IPR004413">
    <property type="entry name" value="GatB"/>
</dbReference>
<accession>A0ABR7SZS0</accession>
<evidence type="ECO:0000256" key="5">
    <source>
        <dbReference type="ARBA" id="ARBA00022840"/>
    </source>
</evidence>
<dbReference type="InterPro" id="IPR003789">
    <property type="entry name" value="Asn/Gln_tRNA_amidoTrase-B-like"/>
</dbReference>
<dbReference type="NCBIfam" id="TIGR00133">
    <property type="entry name" value="gatB"/>
    <property type="match status" value="1"/>
</dbReference>
<dbReference type="EC" id="6.3.5.-" evidence="10"/>
<dbReference type="InterPro" id="IPR042114">
    <property type="entry name" value="GatB_C_1"/>
</dbReference>
<dbReference type="NCBIfam" id="NF004012">
    <property type="entry name" value="PRK05477.1-2"/>
    <property type="match status" value="1"/>
</dbReference>
<dbReference type="HAMAP" id="MF_00121">
    <property type="entry name" value="GatB"/>
    <property type="match status" value="1"/>
</dbReference>
<evidence type="ECO:0000313" key="13">
    <source>
        <dbReference type="Proteomes" id="UP000617402"/>
    </source>
</evidence>
<dbReference type="InterPro" id="IPR023168">
    <property type="entry name" value="GatB_Yqey_C_2"/>
</dbReference>
<dbReference type="Pfam" id="PF02637">
    <property type="entry name" value="GatB_Yqey"/>
    <property type="match status" value="1"/>
</dbReference>
<comment type="catalytic activity">
    <reaction evidence="8 10">
        <text>L-aspartyl-tRNA(Asn) + L-glutamine + ATP + H2O = L-asparaginyl-tRNA(Asn) + L-glutamate + ADP + phosphate + 2 H(+)</text>
        <dbReference type="Rhea" id="RHEA:14513"/>
        <dbReference type="Rhea" id="RHEA-COMP:9674"/>
        <dbReference type="Rhea" id="RHEA-COMP:9677"/>
        <dbReference type="ChEBI" id="CHEBI:15377"/>
        <dbReference type="ChEBI" id="CHEBI:15378"/>
        <dbReference type="ChEBI" id="CHEBI:29985"/>
        <dbReference type="ChEBI" id="CHEBI:30616"/>
        <dbReference type="ChEBI" id="CHEBI:43474"/>
        <dbReference type="ChEBI" id="CHEBI:58359"/>
        <dbReference type="ChEBI" id="CHEBI:78515"/>
        <dbReference type="ChEBI" id="CHEBI:78516"/>
        <dbReference type="ChEBI" id="CHEBI:456216"/>
    </reaction>
</comment>
<evidence type="ECO:0000256" key="9">
    <source>
        <dbReference type="ARBA" id="ARBA00047913"/>
    </source>
</evidence>
<evidence type="ECO:0000256" key="4">
    <source>
        <dbReference type="ARBA" id="ARBA00022741"/>
    </source>
</evidence>
<dbReference type="InterPro" id="IPR014746">
    <property type="entry name" value="Gln_synth/guanido_kin_cat_dom"/>
</dbReference>
<sequence length="502" mass="55543">MERDFDFEIVMGLEVHVELHTKSKIFCGCTTEFGGDQNTHVCPVCLGLPGVLPVLNKQVVDYAMKAGLALNCEIAEFSKFDRKNYFYPDLPKAYQVSQYDLPIAKDGYLDIEVGGNPKRIGITRVHMEEDAGKLVHGGAANLAGAEYSLADYNRTGVPLIEIVSEPDIRSIEEAVAYLERLKSILEYTEVSDCKMEQGSLRCDANVSLRPWGQKEFGTKAELKNMNSFKALQRALEYEVERQAEILREGGKILQETRMWDEAKGMTISLRSKEEAHDYRYFPEPDLVPLVISREWVDRVKATLPEMPHIRKERLVHSYGLPAYDAGIITGSKAMADYFDSACKAFGVDTPAGVEVADDKAKERAKQISNYMMGELTRLLNASEFGYSNSPVTPENLVGLLQLLEAGTISTKIAKTVFEDMFASGKPAKAIVEEKGLVQISDEGAIASIVRDILTANPSVVADFKAGKEKAMGFLVGQAMKATKGKANPGLVNKLLKEELEKM</sequence>
<gene>
    <name evidence="10 12" type="primary">gatB</name>
    <name evidence="12" type="ORF">H1S01_05865</name>
</gene>
<proteinExistence type="inferred from homology"/>
<evidence type="ECO:0000313" key="12">
    <source>
        <dbReference type="EMBL" id="MBC9784038.1"/>
    </source>
</evidence>
<dbReference type="InterPro" id="IPR017958">
    <property type="entry name" value="Gln-tRNA_amidoTrfase_suB_CS"/>
</dbReference>
<dbReference type="InterPro" id="IPR017959">
    <property type="entry name" value="Asn/Gln-tRNA_amidoTrfase_suB/E"/>
</dbReference>
<evidence type="ECO:0000259" key="11">
    <source>
        <dbReference type="SMART" id="SM00845"/>
    </source>
</evidence>
<feature type="domain" description="Asn/Gln amidotransferase" evidence="11">
    <location>
        <begin position="336"/>
        <end position="499"/>
    </location>
</feature>
<evidence type="ECO:0000256" key="10">
    <source>
        <dbReference type="HAMAP-Rule" id="MF_00121"/>
    </source>
</evidence>
<evidence type="ECO:0000256" key="7">
    <source>
        <dbReference type="ARBA" id="ARBA00024799"/>
    </source>
</evidence>
<dbReference type="InterPro" id="IPR018027">
    <property type="entry name" value="Asn/Gln_amidotransferase"/>
</dbReference>
<keyword evidence="3 10" id="KW-0436">Ligase</keyword>
<reference evidence="12 13" key="1">
    <citation type="submission" date="2020-07" db="EMBL/GenBank/DDBJ databases">
        <title>Draft whole-genome sequence of Heliobacterium chlorum DSM 3682, type strain.</title>
        <authorList>
            <person name="Kyndt J.A."/>
            <person name="Meyer T.E."/>
            <person name="Imhoff J.F."/>
        </authorList>
    </citation>
    <scope>NUCLEOTIDE SEQUENCE [LARGE SCALE GENOMIC DNA]</scope>
    <source>
        <strain evidence="12 13">DSM 3682</strain>
    </source>
</reference>
<dbReference type="InterPro" id="IPR006075">
    <property type="entry name" value="Asn/Gln-tRNA_Trfase_suB/E_cat"/>
</dbReference>
<evidence type="ECO:0000256" key="1">
    <source>
        <dbReference type="ARBA" id="ARBA00005306"/>
    </source>
</evidence>
<dbReference type="Pfam" id="PF02934">
    <property type="entry name" value="GatB_N"/>
    <property type="match status" value="1"/>
</dbReference>
<dbReference type="NCBIfam" id="NF004014">
    <property type="entry name" value="PRK05477.1-4"/>
    <property type="match status" value="1"/>
</dbReference>